<sequence length="37" mass="4170">STASESSLFNHLINCWEFNPGAVPGTCNLYFLVDFKF</sequence>
<protein>
    <submittedName>
        <fullName evidence="1">Uncharacterized protein</fullName>
    </submittedName>
</protein>
<dbReference type="Proteomes" id="UP000593561">
    <property type="component" value="Unassembled WGS sequence"/>
</dbReference>
<dbReference type="PANTHER" id="PTHR12901:SF10">
    <property type="entry name" value="COENZYME Q-BINDING PROTEIN COQ10, MITOCHONDRIAL"/>
    <property type="match status" value="1"/>
</dbReference>
<reference evidence="1 2" key="1">
    <citation type="journal article" date="2019" name="Genome Biol. Evol.">
        <title>Insights into the evolution of the New World diploid cottons (Gossypium, subgenus Houzingenia) based on genome sequencing.</title>
        <authorList>
            <person name="Grover C.E."/>
            <person name="Arick M.A. 2nd"/>
            <person name="Thrash A."/>
            <person name="Conover J.L."/>
            <person name="Sanders W.S."/>
            <person name="Peterson D.G."/>
            <person name="Frelichowski J.E."/>
            <person name="Scheffler J.A."/>
            <person name="Scheffler B.E."/>
            <person name="Wendel J.F."/>
        </authorList>
    </citation>
    <scope>NUCLEOTIDE SEQUENCE [LARGE SCALE GENOMIC DNA]</scope>
    <source>
        <strain evidence="1">27</strain>
        <tissue evidence="1">Leaf</tissue>
    </source>
</reference>
<dbReference type="InterPro" id="IPR044996">
    <property type="entry name" value="COQ10-like"/>
</dbReference>
<dbReference type="PANTHER" id="PTHR12901">
    <property type="entry name" value="SPERM PROTEIN HOMOLOG"/>
    <property type="match status" value="1"/>
</dbReference>
<feature type="non-terminal residue" evidence="1">
    <location>
        <position position="1"/>
    </location>
</feature>
<comment type="caution">
    <text evidence="1">The sequence shown here is derived from an EMBL/GenBank/DDBJ whole genome shotgun (WGS) entry which is preliminary data.</text>
</comment>
<proteinExistence type="predicted"/>
<dbReference type="GO" id="GO:0005739">
    <property type="term" value="C:mitochondrion"/>
    <property type="evidence" value="ECO:0007669"/>
    <property type="project" value="TreeGrafter"/>
</dbReference>
<accession>A0A7J8RGX7</accession>
<name>A0A7J8RGX7_GOSDV</name>
<gene>
    <name evidence="1" type="ORF">Godav_013205</name>
</gene>
<organism evidence="1 2">
    <name type="scientific">Gossypium davidsonii</name>
    <name type="common">Davidson's cotton</name>
    <name type="synonym">Gossypium klotzschianum subsp. davidsonii</name>
    <dbReference type="NCBI Taxonomy" id="34287"/>
    <lineage>
        <taxon>Eukaryota</taxon>
        <taxon>Viridiplantae</taxon>
        <taxon>Streptophyta</taxon>
        <taxon>Embryophyta</taxon>
        <taxon>Tracheophyta</taxon>
        <taxon>Spermatophyta</taxon>
        <taxon>Magnoliopsida</taxon>
        <taxon>eudicotyledons</taxon>
        <taxon>Gunneridae</taxon>
        <taxon>Pentapetalae</taxon>
        <taxon>rosids</taxon>
        <taxon>malvids</taxon>
        <taxon>Malvales</taxon>
        <taxon>Malvaceae</taxon>
        <taxon>Malvoideae</taxon>
        <taxon>Gossypium</taxon>
    </lineage>
</organism>
<dbReference type="AlphaFoldDB" id="A0A7J8RGX7"/>
<dbReference type="GO" id="GO:0045333">
    <property type="term" value="P:cellular respiration"/>
    <property type="evidence" value="ECO:0007669"/>
    <property type="project" value="InterPro"/>
</dbReference>
<keyword evidence="2" id="KW-1185">Reference proteome</keyword>
<evidence type="ECO:0000313" key="2">
    <source>
        <dbReference type="Proteomes" id="UP000593561"/>
    </source>
</evidence>
<evidence type="ECO:0000313" key="1">
    <source>
        <dbReference type="EMBL" id="MBA0612622.1"/>
    </source>
</evidence>
<dbReference type="EMBL" id="JABFAC010000005">
    <property type="protein sequence ID" value="MBA0612622.1"/>
    <property type="molecule type" value="Genomic_DNA"/>
</dbReference>
<dbReference type="GO" id="GO:0048039">
    <property type="term" value="F:ubiquinone binding"/>
    <property type="evidence" value="ECO:0007669"/>
    <property type="project" value="InterPro"/>
</dbReference>